<dbReference type="InterPro" id="IPR002881">
    <property type="entry name" value="DUF58"/>
</dbReference>
<accession>A0A5J4KPC1</accession>
<dbReference type="PANTHER" id="PTHR34351:SF2">
    <property type="entry name" value="DUF58 DOMAIN-CONTAINING PROTEIN"/>
    <property type="match status" value="1"/>
</dbReference>
<feature type="region of interest" description="Disordered" evidence="1">
    <location>
        <begin position="322"/>
        <end position="346"/>
    </location>
</feature>
<dbReference type="EMBL" id="BKZW01000001">
    <property type="protein sequence ID" value="GER88201.1"/>
    <property type="molecule type" value="Genomic_DNA"/>
</dbReference>
<comment type="caution">
    <text evidence="4">The sequence shown here is derived from an EMBL/GenBank/DDBJ whole genome shotgun (WGS) entry which is preliminary data.</text>
</comment>
<gene>
    <name evidence="4" type="ORF">KDW_23630</name>
</gene>
<organism evidence="4 5">
    <name type="scientific">Dictyobacter vulcani</name>
    <dbReference type="NCBI Taxonomy" id="2607529"/>
    <lineage>
        <taxon>Bacteria</taxon>
        <taxon>Bacillati</taxon>
        <taxon>Chloroflexota</taxon>
        <taxon>Ktedonobacteria</taxon>
        <taxon>Ktedonobacterales</taxon>
        <taxon>Dictyobacteraceae</taxon>
        <taxon>Dictyobacter</taxon>
    </lineage>
</organism>
<evidence type="ECO:0000313" key="5">
    <source>
        <dbReference type="Proteomes" id="UP000326912"/>
    </source>
</evidence>
<evidence type="ECO:0000259" key="3">
    <source>
        <dbReference type="Pfam" id="PF01882"/>
    </source>
</evidence>
<evidence type="ECO:0000256" key="2">
    <source>
        <dbReference type="SAM" id="Phobius"/>
    </source>
</evidence>
<keyword evidence="2" id="KW-1133">Transmembrane helix</keyword>
<keyword evidence="5" id="KW-1185">Reference proteome</keyword>
<proteinExistence type="predicted"/>
<dbReference type="Pfam" id="PF01882">
    <property type="entry name" value="DUF58"/>
    <property type="match status" value="1"/>
</dbReference>
<evidence type="ECO:0000256" key="1">
    <source>
        <dbReference type="SAM" id="MobiDB-lite"/>
    </source>
</evidence>
<reference evidence="4 5" key="1">
    <citation type="submission" date="2019-10" db="EMBL/GenBank/DDBJ databases">
        <title>Dictyobacter vulcani sp. nov., within the class Ktedonobacteria, isolated from soil of volcanic Mt. Zao.</title>
        <authorList>
            <person name="Zheng Y."/>
            <person name="Wang C.M."/>
            <person name="Sakai Y."/>
            <person name="Abe K."/>
            <person name="Yokota A."/>
            <person name="Yabe S."/>
        </authorList>
    </citation>
    <scope>NUCLEOTIDE SEQUENCE [LARGE SCALE GENOMIC DNA]</scope>
    <source>
        <strain evidence="4 5">W12</strain>
    </source>
</reference>
<feature type="domain" description="DUF58" evidence="3">
    <location>
        <begin position="227"/>
        <end position="311"/>
    </location>
</feature>
<feature type="transmembrane region" description="Helical" evidence="2">
    <location>
        <begin position="24"/>
        <end position="39"/>
    </location>
</feature>
<keyword evidence="2" id="KW-0472">Membrane</keyword>
<name>A0A5J4KPC1_9CHLR</name>
<keyword evidence="2" id="KW-0812">Transmembrane</keyword>
<evidence type="ECO:0000313" key="4">
    <source>
        <dbReference type="EMBL" id="GER88201.1"/>
    </source>
</evidence>
<dbReference type="AlphaFoldDB" id="A0A5J4KPC1"/>
<dbReference type="PANTHER" id="PTHR34351">
    <property type="entry name" value="SLR1927 PROTEIN-RELATED"/>
    <property type="match status" value="1"/>
</dbReference>
<sequence length="476" mass="53986">MNIEEDSHLPPIDIPARILKKHHFWYYLAGALIILGVLTRQPLLGLAATFTFLMGGVPEIWYRYALRHLLVRQTVDRPHLFFGEQVTLSVTIENRKFLPLPWLRLENSIVPPLTLTVKGDHGSRLQTIKRDTLISTWLLWSYQRVTRRYRMRCQTRGFHLMGPVQLQCSDPFGWLERDMLLPANETLLVYPLIIPIEELGLPAVFPMGEQVGNRQLLEDPLWFAGNREYQPGDDPRRIDWKATARVGALRSKLYESTTERRLLILLDTWTYSNEHKGKDLELQEYCISAAASLAIWGLDEGYMVGVLTNSAMVTATHAFSSEVDTEQTQDEQAARKSNATTISPPGISIPFASDHTQYQQILTTMARLVPAYNIPIERMIELEDAVFQQGTTILLVSPLNTLSENTIMYLQERRSDGVAVNIILAGELEEGKELPDTENLSTYHIGGKEQWREHIQAVGDGQNGISGTSTHSLQLD</sequence>
<dbReference type="Proteomes" id="UP000326912">
    <property type="component" value="Unassembled WGS sequence"/>
</dbReference>
<dbReference type="RefSeq" id="WP_151756127.1">
    <property type="nucleotide sequence ID" value="NZ_BKZW01000001.1"/>
</dbReference>
<protein>
    <recommendedName>
        <fullName evidence="3">DUF58 domain-containing protein</fullName>
    </recommendedName>
</protein>